<dbReference type="Pfam" id="PF17917">
    <property type="entry name" value="RT_RNaseH"/>
    <property type="match status" value="1"/>
</dbReference>
<dbReference type="InterPro" id="IPR043128">
    <property type="entry name" value="Rev_trsase/Diguanyl_cyclase"/>
</dbReference>
<dbReference type="CDD" id="cd01647">
    <property type="entry name" value="RT_LTR"/>
    <property type="match status" value="1"/>
</dbReference>
<dbReference type="Pfam" id="PF00078">
    <property type="entry name" value="RVT_1"/>
    <property type="match status" value="1"/>
</dbReference>
<dbReference type="InterPro" id="IPR043502">
    <property type="entry name" value="DNA/RNA_pol_sf"/>
</dbReference>
<dbReference type="SUPFAM" id="SSF56672">
    <property type="entry name" value="DNA/RNA polymerases"/>
    <property type="match status" value="1"/>
</dbReference>
<dbReference type="Gene3D" id="3.30.70.270">
    <property type="match status" value="1"/>
</dbReference>
<dbReference type="PANTHER" id="PTHR24559:SF430">
    <property type="entry name" value="RNA-DIRECTED DNA POLYMERASE"/>
    <property type="match status" value="1"/>
</dbReference>
<keyword evidence="3" id="KW-0540">Nuclease</keyword>
<keyword evidence="2" id="KW-0548">Nucleotidyltransferase</keyword>
<dbReference type="GO" id="GO:0003964">
    <property type="term" value="F:RNA-directed DNA polymerase activity"/>
    <property type="evidence" value="ECO:0007669"/>
    <property type="project" value="UniProtKB-KW"/>
</dbReference>
<evidence type="ECO:0000256" key="4">
    <source>
        <dbReference type="ARBA" id="ARBA00022759"/>
    </source>
</evidence>
<evidence type="ECO:0008006" key="10">
    <source>
        <dbReference type="Google" id="ProtNLM"/>
    </source>
</evidence>
<dbReference type="GO" id="GO:0016787">
    <property type="term" value="F:hydrolase activity"/>
    <property type="evidence" value="ECO:0007669"/>
    <property type="project" value="UniProtKB-KW"/>
</dbReference>
<evidence type="ECO:0000313" key="9">
    <source>
        <dbReference type="EMBL" id="KAL0412085.1"/>
    </source>
</evidence>
<evidence type="ECO:0000256" key="5">
    <source>
        <dbReference type="ARBA" id="ARBA00022801"/>
    </source>
</evidence>
<reference evidence="9" key="2">
    <citation type="journal article" date="2024" name="Plant">
        <title>Genomic evolution and insights into agronomic trait innovations of Sesamum species.</title>
        <authorList>
            <person name="Miao H."/>
            <person name="Wang L."/>
            <person name="Qu L."/>
            <person name="Liu H."/>
            <person name="Sun Y."/>
            <person name="Le M."/>
            <person name="Wang Q."/>
            <person name="Wei S."/>
            <person name="Zheng Y."/>
            <person name="Lin W."/>
            <person name="Duan Y."/>
            <person name="Cao H."/>
            <person name="Xiong S."/>
            <person name="Wang X."/>
            <person name="Wei L."/>
            <person name="Li C."/>
            <person name="Ma Q."/>
            <person name="Ju M."/>
            <person name="Zhao R."/>
            <person name="Li G."/>
            <person name="Mu C."/>
            <person name="Tian Q."/>
            <person name="Mei H."/>
            <person name="Zhang T."/>
            <person name="Gao T."/>
            <person name="Zhang H."/>
        </authorList>
    </citation>
    <scope>NUCLEOTIDE SEQUENCE</scope>
    <source>
        <strain evidence="9">KEN1</strain>
    </source>
</reference>
<evidence type="ECO:0000256" key="3">
    <source>
        <dbReference type="ARBA" id="ARBA00022722"/>
    </source>
</evidence>
<comment type="caution">
    <text evidence="9">The sequence shown here is derived from an EMBL/GenBank/DDBJ whole genome shotgun (WGS) entry which is preliminary data.</text>
</comment>
<dbReference type="AlphaFoldDB" id="A0AAW2U5B0"/>
<organism evidence="9">
    <name type="scientific">Sesamum latifolium</name>
    <dbReference type="NCBI Taxonomy" id="2727402"/>
    <lineage>
        <taxon>Eukaryota</taxon>
        <taxon>Viridiplantae</taxon>
        <taxon>Streptophyta</taxon>
        <taxon>Embryophyta</taxon>
        <taxon>Tracheophyta</taxon>
        <taxon>Spermatophyta</taxon>
        <taxon>Magnoliopsida</taxon>
        <taxon>eudicotyledons</taxon>
        <taxon>Gunneridae</taxon>
        <taxon>Pentapetalae</taxon>
        <taxon>asterids</taxon>
        <taxon>lamiids</taxon>
        <taxon>Lamiales</taxon>
        <taxon>Pedaliaceae</taxon>
        <taxon>Sesamum</taxon>
    </lineage>
</organism>
<evidence type="ECO:0000259" key="7">
    <source>
        <dbReference type="Pfam" id="PF00078"/>
    </source>
</evidence>
<keyword evidence="4" id="KW-0255">Endonuclease</keyword>
<keyword evidence="5" id="KW-0378">Hydrolase</keyword>
<reference evidence="9" key="1">
    <citation type="submission" date="2020-06" db="EMBL/GenBank/DDBJ databases">
        <authorList>
            <person name="Li T."/>
            <person name="Hu X."/>
            <person name="Zhang T."/>
            <person name="Song X."/>
            <person name="Zhang H."/>
            <person name="Dai N."/>
            <person name="Sheng W."/>
            <person name="Hou X."/>
            <person name="Wei L."/>
        </authorList>
    </citation>
    <scope>NUCLEOTIDE SEQUENCE</scope>
    <source>
        <strain evidence="9">KEN1</strain>
        <tissue evidence="9">Leaf</tissue>
    </source>
</reference>
<keyword evidence="1" id="KW-0808">Transferase</keyword>
<dbReference type="InterPro" id="IPR053134">
    <property type="entry name" value="RNA-dir_DNA_polymerase"/>
</dbReference>
<evidence type="ECO:0000259" key="8">
    <source>
        <dbReference type="Pfam" id="PF17917"/>
    </source>
</evidence>
<evidence type="ECO:0000256" key="2">
    <source>
        <dbReference type="ARBA" id="ARBA00022695"/>
    </source>
</evidence>
<protein>
    <recommendedName>
        <fullName evidence="10">Reverse transcriptase domain-containing protein</fullName>
    </recommendedName>
</protein>
<dbReference type="GO" id="GO:0004519">
    <property type="term" value="F:endonuclease activity"/>
    <property type="evidence" value="ECO:0007669"/>
    <property type="project" value="UniProtKB-KW"/>
</dbReference>
<dbReference type="InterPro" id="IPR000477">
    <property type="entry name" value="RT_dom"/>
</dbReference>
<keyword evidence="6" id="KW-0695">RNA-directed DNA polymerase</keyword>
<sequence>MCIDFRDLNKACPKDFYPLHRIDQLVNFTLGCKSISMMDASQGYHQIMLAPEDRKSVSFITSDGTFHYVAMSFGLKNAVVTYERLVDKIFRPQLGRNVKVYIDDMLVKSNKAGNHITDLEETGIKANALKIKVILDMKTPTNINEAVSFVLIREGEGIKIPIYNTSKVLNGAEGRYTIIDKMHVALVVTARRLGPYFLSYLLRVRTNLLLKQTLGKPDTSSQLVKCVLELSKYDISYLPRTTIKAQAVAGFISEMKGTPPEEAPEEGV</sequence>
<evidence type="ECO:0000256" key="6">
    <source>
        <dbReference type="ARBA" id="ARBA00022918"/>
    </source>
</evidence>
<accession>A0AAW2U5B0</accession>
<proteinExistence type="predicted"/>
<evidence type="ECO:0000256" key="1">
    <source>
        <dbReference type="ARBA" id="ARBA00022679"/>
    </source>
</evidence>
<name>A0AAW2U5B0_9LAMI</name>
<gene>
    <name evidence="9" type="ORF">Slati_3798200</name>
</gene>
<dbReference type="PANTHER" id="PTHR24559">
    <property type="entry name" value="TRANSPOSON TY3-I GAG-POL POLYPROTEIN"/>
    <property type="match status" value="1"/>
</dbReference>
<dbReference type="EMBL" id="JACGWN010000013">
    <property type="protein sequence ID" value="KAL0412085.1"/>
    <property type="molecule type" value="Genomic_DNA"/>
</dbReference>
<dbReference type="Gene3D" id="3.10.10.10">
    <property type="entry name" value="HIV Type 1 Reverse Transcriptase, subunit A, domain 1"/>
    <property type="match status" value="1"/>
</dbReference>
<dbReference type="InterPro" id="IPR041373">
    <property type="entry name" value="RT_RNaseH"/>
</dbReference>
<feature type="domain" description="Reverse transcriptase" evidence="7">
    <location>
        <begin position="2"/>
        <end position="133"/>
    </location>
</feature>
<feature type="domain" description="Reverse transcriptase RNase H-like" evidence="8">
    <location>
        <begin position="144"/>
        <end position="233"/>
    </location>
</feature>